<dbReference type="RefSeq" id="WP_130246205.1">
    <property type="nucleotide sequence ID" value="NZ_PPUZ01000071.1"/>
</dbReference>
<evidence type="ECO:0000256" key="1">
    <source>
        <dbReference type="SAM" id="SignalP"/>
    </source>
</evidence>
<evidence type="ECO:0000313" key="3">
    <source>
        <dbReference type="Proteomes" id="UP000292345"/>
    </source>
</evidence>
<keyword evidence="1" id="KW-0732">Signal</keyword>
<dbReference type="InterPro" id="IPR012334">
    <property type="entry name" value="Pectin_lyas_fold"/>
</dbReference>
<comment type="caution">
    <text evidence="2">The sequence shown here is derived from an EMBL/GenBank/DDBJ whole genome shotgun (WGS) entry which is preliminary data.</text>
</comment>
<sequence>MDIKWQNFAGAYLLLGLLLTLNCGVSAATEAVSNFIYNPSSDFSVSRQSDASSDFLIVEHNSATTQLNFERFFVSDKPVVIKLANDSKIETLVISSPILDIRNKVSVIGKPVNVVFTSPTGTLQCLHCSFENVERVTFLNGIFSGDSMTTYATGRVTINGLSAPGVHSLEVMADQIITSGTIDLNLRAQRHPQGGFIFAENGDYVLGSGGVNLYPGRVKIKYSNLDVISASTKNDIYRPGGTFKAASIGIVAAQPVVIPPGTEINTLSDALTTSTRQGHFHAPAEGVFIQIARHESAALNVYGKLYSDRIITTKTIGNTTLHSSARVFGQTVKNFTDGYLFNQGYVDADHIKVAAERVINSGTLNGAQVTLEADGDAYNTFGGVIKAGYLSIVLNDGIFTNGARTNKLRRPARLPLLAPSVDVNSLKHGPYSRYSTAGTKQSRLSAKIHANTVTIVANAIENINPYHIEEPTGVDWSDGISVNTTQSEQVSIAAESKMELKASKYIRNTSAILRLNQQGRFHVDTPLLFNERYRLETTSFIISRYAYTSDKKGSRDQVEKGVGTKVSAYSPPGRIVSFGEFELGSKQVPSTRRRMVNAFSYFEVFQNARFQKLDLESVGIVLSSTITQQSSQAAKQCIVLGSCAGSAIDTSVEGETLFAIHGNVYGINPEVETTSDFKKSDIGSLTPEQSDLVHDYFSSRYSKEFGEDHYHRYNYGAVYNEPWVSAYYAKCNGFRYEEHGQTRLRNCTSAFVKILLSDILAETSTAEFAGTGFTYKQVRDTAEAYARRNQTVSTAEDYRCKYTGDVIEYQCTAKNFNFIDVLVNEAEQAATVNFSYQIKIEHYCDQCQNKYSTRDVEKSLRISVAELMKGQ</sequence>
<dbReference type="InterPro" id="IPR011050">
    <property type="entry name" value="Pectin_lyase_fold/virulence"/>
</dbReference>
<dbReference type="SUPFAM" id="SSF51126">
    <property type="entry name" value="Pectin lyase-like"/>
    <property type="match status" value="1"/>
</dbReference>
<feature type="chain" id="PRO_5020900804" description="Filamentous haemagglutinin FhaB/tRNA nuclease CdiA-like TPS domain-containing protein" evidence="1">
    <location>
        <begin position="28"/>
        <end position="871"/>
    </location>
</feature>
<name>A0A4Q7E0C8_9GAMM</name>
<dbReference type="Gene3D" id="2.160.20.10">
    <property type="entry name" value="Single-stranded right-handed beta-helix, Pectin lyase-like"/>
    <property type="match status" value="1"/>
</dbReference>
<evidence type="ECO:0000313" key="2">
    <source>
        <dbReference type="EMBL" id="RZM74015.1"/>
    </source>
</evidence>
<proteinExistence type="predicted"/>
<dbReference type="AlphaFoldDB" id="A0A4Q7E0C8"/>
<feature type="signal peptide" evidence="1">
    <location>
        <begin position="1"/>
        <end position="27"/>
    </location>
</feature>
<protein>
    <recommendedName>
        <fullName evidence="4">Filamentous haemagglutinin FhaB/tRNA nuclease CdiA-like TPS domain-containing protein</fullName>
    </recommendedName>
</protein>
<accession>A0A4Q7E0C8</accession>
<dbReference type="EMBL" id="PPUZ01000071">
    <property type="protein sequence ID" value="RZM74015.1"/>
    <property type="molecule type" value="Genomic_DNA"/>
</dbReference>
<organism evidence="2 3">
    <name type="scientific">Pseudoalteromonas rubra</name>
    <dbReference type="NCBI Taxonomy" id="43658"/>
    <lineage>
        <taxon>Bacteria</taxon>
        <taxon>Pseudomonadati</taxon>
        <taxon>Pseudomonadota</taxon>
        <taxon>Gammaproteobacteria</taxon>
        <taxon>Alteromonadales</taxon>
        <taxon>Pseudoalteromonadaceae</taxon>
        <taxon>Pseudoalteromonas</taxon>
    </lineage>
</organism>
<dbReference type="Proteomes" id="UP000292345">
    <property type="component" value="Unassembled WGS sequence"/>
</dbReference>
<reference evidence="2 3" key="1">
    <citation type="submission" date="2018-01" db="EMBL/GenBank/DDBJ databases">
        <title>Co-occurrence of chitin degradation, pigmentation and bioactivity in marine Pseudoalteromonas.</title>
        <authorList>
            <person name="Paulsen S."/>
            <person name="Gram L."/>
            <person name="Machado H."/>
        </authorList>
    </citation>
    <scope>NUCLEOTIDE SEQUENCE [LARGE SCALE GENOMIC DNA]</scope>
    <source>
        <strain evidence="2 3">S1946</strain>
    </source>
</reference>
<evidence type="ECO:0008006" key="4">
    <source>
        <dbReference type="Google" id="ProtNLM"/>
    </source>
</evidence>
<gene>
    <name evidence="2" type="ORF">C3B51_20200</name>
</gene>